<reference evidence="1" key="1">
    <citation type="submission" date="2023-10" db="EMBL/GenBank/DDBJ databases">
        <authorList>
            <person name="Rodriguez Cubillos JULIANA M."/>
            <person name="De Vega J."/>
        </authorList>
    </citation>
    <scope>NUCLEOTIDE SEQUENCE</scope>
</reference>
<organism evidence="1 2">
    <name type="scientific">Trifolium pratense</name>
    <name type="common">Red clover</name>
    <dbReference type="NCBI Taxonomy" id="57577"/>
    <lineage>
        <taxon>Eukaryota</taxon>
        <taxon>Viridiplantae</taxon>
        <taxon>Streptophyta</taxon>
        <taxon>Embryophyta</taxon>
        <taxon>Tracheophyta</taxon>
        <taxon>Spermatophyta</taxon>
        <taxon>Magnoliopsida</taxon>
        <taxon>eudicotyledons</taxon>
        <taxon>Gunneridae</taxon>
        <taxon>Pentapetalae</taxon>
        <taxon>rosids</taxon>
        <taxon>fabids</taxon>
        <taxon>Fabales</taxon>
        <taxon>Fabaceae</taxon>
        <taxon>Papilionoideae</taxon>
        <taxon>50 kb inversion clade</taxon>
        <taxon>NPAAA clade</taxon>
        <taxon>Hologalegina</taxon>
        <taxon>IRL clade</taxon>
        <taxon>Trifolieae</taxon>
        <taxon>Trifolium</taxon>
    </lineage>
</organism>
<dbReference type="Proteomes" id="UP001177021">
    <property type="component" value="Unassembled WGS sequence"/>
</dbReference>
<keyword evidence="2" id="KW-1185">Reference proteome</keyword>
<evidence type="ECO:0000313" key="2">
    <source>
        <dbReference type="Proteomes" id="UP001177021"/>
    </source>
</evidence>
<sequence>MKMSRLNYEITTMYFSMNVCFFSNMVMDVLYCSFTSRYIMDAERKKKRKSAERKKKRKRHAIFWTVTSCAIGAIATYYYKYIFKEPCMTSRQKGENWVREILNGHPVRCLNAFRMEQSVFRQLCEDLQSKYGLQASNRMSVHQKVAIFLYILARGASDRDARERFQHSGETISRAFHEVLEAVSGRSNGYRGLARDVIRPKDPTFQFVPPQIANDERYMPYFKDAIGCIDGTHIPACIPEADQMRYRGRKGIPTFNVMASCDFNMCFTFISVGWEGSAHDTRVFLHAINTPALNFPKPPQGRYYLVDKGYPDKEGYLVPYPKVRYHQSQFENELPTNAQEAFNRLHSSLRSCIERSFGVLKKRWKILGQMPQFSVQTQIDVIMAAFALHNYIRMNSHDDLLFTMVEHNQDYGGDEELPDVYDGDTSNEIPVDRSTTMKVTRNNIAKLIWR</sequence>
<proteinExistence type="predicted"/>
<comment type="caution">
    <text evidence="1">The sequence shown here is derived from an EMBL/GenBank/DDBJ whole genome shotgun (WGS) entry which is preliminary data.</text>
</comment>
<protein>
    <submittedName>
        <fullName evidence="1">Uncharacterized protein</fullName>
    </submittedName>
</protein>
<evidence type="ECO:0000313" key="1">
    <source>
        <dbReference type="EMBL" id="CAJ2636530.1"/>
    </source>
</evidence>
<name>A0ACB0IXB7_TRIPR</name>
<dbReference type="EMBL" id="CASHSV030000002">
    <property type="protein sequence ID" value="CAJ2636530.1"/>
    <property type="molecule type" value="Genomic_DNA"/>
</dbReference>
<gene>
    <name evidence="1" type="ORF">MILVUS5_LOCUS7010</name>
</gene>
<accession>A0ACB0IXB7</accession>